<proteinExistence type="predicted"/>
<dbReference type="AlphaFoldDB" id="A0A372L978"/>
<reference evidence="1 2" key="1">
    <citation type="submission" date="2018-08" db="EMBL/GenBank/DDBJ databases">
        <title>Bacillus chawlae sp. nov., Bacillus glennii sp. nov., and Bacillus saganii sp. nov. Isolated from the Vehicle Assembly Building at Kennedy Space Center where the Viking Spacecraft were Assembled.</title>
        <authorList>
            <person name="Seuylemezian A."/>
            <person name="Vaishampayan P."/>
        </authorList>
    </citation>
    <scope>NUCLEOTIDE SEQUENCE [LARGE SCALE GENOMIC DNA]</scope>
    <source>
        <strain evidence="1 2">V44-8</strain>
    </source>
</reference>
<dbReference type="EMBL" id="QVTD01000013">
    <property type="protein sequence ID" value="RFU61616.1"/>
    <property type="molecule type" value="Genomic_DNA"/>
</dbReference>
<accession>A0A372L978</accession>
<dbReference type="Proteomes" id="UP000262939">
    <property type="component" value="Unassembled WGS sequence"/>
</dbReference>
<evidence type="ECO:0000313" key="1">
    <source>
        <dbReference type="EMBL" id="RFU61616.1"/>
    </source>
</evidence>
<evidence type="ECO:0000313" key="2">
    <source>
        <dbReference type="Proteomes" id="UP000262939"/>
    </source>
</evidence>
<sequence length="160" mass="18095">MQAKSNSSIFTTSLLQALCHKTELAEYFLRKHKINPEDEWISTASMVDCLFHVEEKVGSSTLKRIGANIAHAAPAPAPIKGSFYEFLEVDLNDIYKMNHQQLNAGFSVLPVKGNYLVDLNNNPYPITFNRGLIAGFSFKHQALHNIFEVDKDRIMVERVI</sequence>
<gene>
    <name evidence="1" type="ORF">D0466_17605</name>
</gene>
<dbReference type="OrthoDB" id="9946006at2"/>
<organism evidence="1 2">
    <name type="scientific">Peribacillus glennii</name>
    <dbReference type="NCBI Taxonomy" id="2303991"/>
    <lineage>
        <taxon>Bacteria</taxon>
        <taxon>Bacillati</taxon>
        <taxon>Bacillota</taxon>
        <taxon>Bacilli</taxon>
        <taxon>Bacillales</taxon>
        <taxon>Bacillaceae</taxon>
        <taxon>Peribacillus</taxon>
    </lineage>
</organism>
<comment type="caution">
    <text evidence="1">The sequence shown here is derived from an EMBL/GenBank/DDBJ whole genome shotgun (WGS) entry which is preliminary data.</text>
</comment>
<dbReference type="RefSeq" id="WP_117323861.1">
    <property type="nucleotide sequence ID" value="NZ_QVTD01000013.1"/>
</dbReference>
<name>A0A372L978_9BACI</name>
<protein>
    <submittedName>
        <fullName evidence="1">Uncharacterized protein</fullName>
    </submittedName>
</protein>
<keyword evidence="2" id="KW-1185">Reference proteome</keyword>